<comment type="caution">
    <text evidence="1">The sequence shown here is derived from an EMBL/GenBank/DDBJ whole genome shotgun (WGS) entry which is preliminary data.</text>
</comment>
<evidence type="ECO:0000313" key="1">
    <source>
        <dbReference type="EMBL" id="MBB5804533.1"/>
    </source>
</evidence>
<name>A0A7W9HMC9_9PSEU</name>
<dbReference type="RefSeq" id="WP_184922423.1">
    <property type="nucleotide sequence ID" value="NZ_JACHMO010000001.1"/>
</dbReference>
<dbReference type="Proteomes" id="UP000552097">
    <property type="component" value="Unassembled WGS sequence"/>
</dbReference>
<sequence length="86" mass="9001">MEEMQELSRREVALLRATAANRVDLTRSAEPDVRVDGLPFCDPTTARSLVHAGLIEAATPVAPGHRAPARLTAAGAEALGMAVLVA</sequence>
<reference evidence="1 2" key="1">
    <citation type="submission" date="2020-08" db="EMBL/GenBank/DDBJ databases">
        <title>Sequencing the genomes of 1000 actinobacteria strains.</title>
        <authorList>
            <person name="Klenk H.-P."/>
        </authorList>
    </citation>
    <scope>NUCLEOTIDE SEQUENCE [LARGE SCALE GENOMIC DNA]</scope>
    <source>
        <strain evidence="1 2">DSM 45486</strain>
    </source>
</reference>
<dbReference type="EMBL" id="JACHMO010000001">
    <property type="protein sequence ID" value="MBB5804533.1"/>
    <property type="molecule type" value="Genomic_DNA"/>
</dbReference>
<evidence type="ECO:0000313" key="2">
    <source>
        <dbReference type="Proteomes" id="UP000552097"/>
    </source>
</evidence>
<protein>
    <submittedName>
        <fullName evidence="1">Uncharacterized protein</fullName>
    </submittedName>
</protein>
<gene>
    <name evidence="1" type="ORF">F4560_004301</name>
</gene>
<dbReference type="AlphaFoldDB" id="A0A7W9HMC9"/>
<organism evidence="1 2">
    <name type="scientific">Saccharothrix ecbatanensis</name>
    <dbReference type="NCBI Taxonomy" id="1105145"/>
    <lineage>
        <taxon>Bacteria</taxon>
        <taxon>Bacillati</taxon>
        <taxon>Actinomycetota</taxon>
        <taxon>Actinomycetes</taxon>
        <taxon>Pseudonocardiales</taxon>
        <taxon>Pseudonocardiaceae</taxon>
        <taxon>Saccharothrix</taxon>
    </lineage>
</organism>
<accession>A0A7W9HMC9</accession>
<keyword evidence="2" id="KW-1185">Reference proteome</keyword>
<proteinExistence type="predicted"/>